<evidence type="ECO:0000313" key="2">
    <source>
        <dbReference type="EMBL" id="CAA9234074.1"/>
    </source>
</evidence>
<dbReference type="AlphaFoldDB" id="A0A6J4HXR7"/>
<evidence type="ECO:0000256" key="1">
    <source>
        <dbReference type="SAM" id="MobiDB-lite"/>
    </source>
</evidence>
<dbReference type="EMBL" id="CADCTO010000150">
    <property type="protein sequence ID" value="CAA9234074.1"/>
    <property type="molecule type" value="Genomic_DNA"/>
</dbReference>
<accession>A0A6J4HXR7</accession>
<gene>
    <name evidence="2" type="ORF">AVDCRST_MAG63-1093</name>
</gene>
<reference evidence="2" key="1">
    <citation type="submission" date="2020-02" db="EMBL/GenBank/DDBJ databases">
        <authorList>
            <person name="Meier V. D."/>
        </authorList>
    </citation>
    <scope>NUCLEOTIDE SEQUENCE</scope>
    <source>
        <strain evidence="2">AVDCRST_MAG63</strain>
    </source>
</reference>
<organism evidence="2">
    <name type="scientific">uncultured Armatimonadetes bacterium</name>
    <dbReference type="NCBI Taxonomy" id="157466"/>
    <lineage>
        <taxon>Bacteria</taxon>
        <taxon>Bacillati</taxon>
        <taxon>Armatimonadota</taxon>
        <taxon>environmental samples</taxon>
    </lineage>
</organism>
<dbReference type="InterPro" id="IPR011990">
    <property type="entry name" value="TPR-like_helical_dom_sf"/>
</dbReference>
<dbReference type="PANTHER" id="PTHR47691:SF3">
    <property type="entry name" value="HTH-TYPE TRANSCRIPTIONAL REGULATOR RV0890C-RELATED"/>
    <property type="match status" value="1"/>
</dbReference>
<dbReference type="SMART" id="SM00028">
    <property type="entry name" value="TPR"/>
    <property type="match status" value="4"/>
</dbReference>
<proteinExistence type="predicted"/>
<dbReference type="InterPro" id="IPR019734">
    <property type="entry name" value="TPR_rpt"/>
</dbReference>
<feature type="region of interest" description="Disordered" evidence="1">
    <location>
        <begin position="416"/>
        <end position="436"/>
    </location>
</feature>
<name>A0A6J4HXR7_9BACT</name>
<sequence length="436" mass="47077">MREHSLIEATAASPALHPDGDDAPLRFALLETLREFGAELLEETLGEDEAAVLRERHARHFLALAEEAEPHLFGPDPVPWLDRLEAERANLHAALERSLAAGRHERSLEAALRLLRPLARFWRMRGHVGEGRRVYASLLARVRQSASAATTPALAQLEQKALHFAGHLANRQGDYGSARSLFEQGLRLSREREDPKAAADFLSGLGYVAMYQSDFAAARAHHEEALRLCEANRDVISVGSVLYALGHLADFEKKHDLARTYFERALAVWGNHPEGQSGARYALLNLGHGARCTGDFGRARSHYAESLRRFVQAGDRLGVAQALEGFASLIVTDQRTAPEGAARDAALWYGAAERLREAVGTPLPAFARAALHEAPMNAARAILGEAAFTGAWAEGRALPMEQAVGSALAESASCTASDAGTNLTSEEAAAAPTQAA</sequence>
<dbReference type="PANTHER" id="PTHR47691">
    <property type="entry name" value="REGULATOR-RELATED"/>
    <property type="match status" value="1"/>
</dbReference>
<feature type="compositionally biased region" description="Polar residues" evidence="1">
    <location>
        <begin position="416"/>
        <end position="425"/>
    </location>
</feature>
<dbReference type="Pfam" id="PF13424">
    <property type="entry name" value="TPR_12"/>
    <property type="match status" value="1"/>
</dbReference>
<dbReference type="SUPFAM" id="SSF48452">
    <property type="entry name" value="TPR-like"/>
    <property type="match status" value="1"/>
</dbReference>
<dbReference type="Gene3D" id="1.25.40.10">
    <property type="entry name" value="Tetratricopeptide repeat domain"/>
    <property type="match status" value="2"/>
</dbReference>
<protein>
    <submittedName>
        <fullName evidence="2">Uncharacterized protein</fullName>
    </submittedName>
</protein>